<sequence>MGISWAECCKDCLPKDPSLHTFYISPSNQRRPDSRESGSAKTRLGTTLSTFFLWLPGEIDYH</sequence>
<reference evidence="1" key="1">
    <citation type="submission" date="2020-07" db="EMBL/GenBank/DDBJ databases">
        <title>Ethylene signaling mediates host invasion by parasitic plants.</title>
        <authorList>
            <person name="Yoshida S."/>
        </authorList>
    </citation>
    <scope>NUCLEOTIDE SEQUENCE</scope>
    <source>
        <strain evidence="1">Okayama</strain>
    </source>
</reference>
<protein>
    <submittedName>
        <fullName evidence="1">Uncharacterized protein</fullName>
    </submittedName>
</protein>
<accession>A0A830D4B4</accession>
<evidence type="ECO:0000313" key="2">
    <source>
        <dbReference type="Proteomes" id="UP000653305"/>
    </source>
</evidence>
<comment type="caution">
    <text evidence="1">The sequence shown here is derived from an EMBL/GenBank/DDBJ whole genome shotgun (WGS) entry which is preliminary data.</text>
</comment>
<feature type="unsure residue" description="D or N" evidence="1">
    <location>
        <position position="33"/>
    </location>
</feature>
<evidence type="ECO:0000313" key="1">
    <source>
        <dbReference type="EMBL" id="GFQ06130.1"/>
    </source>
</evidence>
<proteinExistence type="predicted"/>
<dbReference type="EMBL" id="BMAC01001165">
    <property type="protein sequence ID" value="GFQ06130.1"/>
    <property type="molecule type" value="Genomic_DNA"/>
</dbReference>
<dbReference type="Proteomes" id="UP000653305">
    <property type="component" value="Unassembled WGS sequence"/>
</dbReference>
<name>A0A830D4B4_9LAMI</name>
<gene>
    <name evidence="1" type="ORF">PHJA_002757000</name>
</gene>
<keyword evidence="2" id="KW-1185">Reference proteome</keyword>
<organism evidence="1 2">
    <name type="scientific">Phtheirospermum japonicum</name>
    <dbReference type="NCBI Taxonomy" id="374723"/>
    <lineage>
        <taxon>Eukaryota</taxon>
        <taxon>Viridiplantae</taxon>
        <taxon>Streptophyta</taxon>
        <taxon>Embryophyta</taxon>
        <taxon>Tracheophyta</taxon>
        <taxon>Spermatophyta</taxon>
        <taxon>Magnoliopsida</taxon>
        <taxon>eudicotyledons</taxon>
        <taxon>Gunneridae</taxon>
        <taxon>Pentapetalae</taxon>
        <taxon>asterids</taxon>
        <taxon>lamiids</taxon>
        <taxon>Lamiales</taxon>
        <taxon>Orobanchaceae</taxon>
        <taxon>Orobanchaceae incertae sedis</taxon>
        <taxon>Phtheirospermum</taxon>
    </lineage>
</organism>
<dbReference type="AlphaFoldDB" id="A0A830D4B4"/>